<dbReference type="Proteomes" id="UP001234178">
    <property type="component" value="Unassembled WGS sequence"/>
</dbReference>
<name>A0ABR0AC15_9CRUS</name>
<dbReference type="EMBL" id="JAOYFB010000037">
    <property type="protein sequence ID" value="KAK4022652.1"/>
    <property type="molecule type" value="Genomic_DNA"/>
</dbReference>
<accession>A0ABR0AC15</accession>
<evidence type="ECO:0000313" key="1">
    <source>
        <dbReference type="EMBL" id="KAK4022652.1"/>
    </source>
</evidence>
<evidence type="ECO:0000313" key="2">
    <source>
        <dbReference type="Proteomes" id="UP001234178"/>
    </source>
</evidence>
<protein>
    <submittedName>
        <fullName evidence="1">Uncharacterized protein</fullName>
    </submittedName>
</protein>
<gene>
    <name evidence="1" type="ORF">OUZ56_008107</name>
</gene>
<reference evidence="1 2" key="1">
    <citation type="journal article" date="2023" name="Nucleic Acids Res.">
        <title>The hologenome of Daphnia magna reveals possible DNA methylation and microbiome-mediated evolution of the host genome.</title>
        <authorList>
            <person name="Chaturvedi A."/>
            <person name="Li X."/>
            <person name="Dhandapani V."/>
            <person name="Marshall H."/>
            <person name="Kissane S."/>
            <person name="Cuenca-Cambronero M."/>
            <person name="Asole G."/>
            <person name="Calvet F."/>
            <person name="Ruiz-Romero M."/>
            <person name="Marangio P."/>
            <person name="Guigo R."/>
            <person name="Rago D."/>
            <person name="Mirbahai L."/>
            <person name="Eastwood N."/>
            <person name="Colbourne J.K."/>
            <person name="Zhou J."/>
            <person name="Mallon E."/>
            <person name="Orsini L."/>
        </authorList>
    </citation>
    <scope>NUCLEOTIDE SEQUENCE [LARGE SCALE GENOMIC DNA]</scope>
    <source>
        <strain evidence="1">LRV0_1</strain>
    </source>
</reference>
<proteinExistence type="predicted"/>
<keyword evidence="2" id="KW-1185">Reference proteome</keyword>
<comment type="caution">
    <text evidence="1">The sequence shown here is derived from an EMBL/GenBank/DDBJ whole genome shotgun (WGS) entry which is preliminary data.</text>
</comment>
<sequence length="110" mass="12174">MDVGDFINTSSVNGPLVVLVVAVRTCDMDRNNVDRLLCCLCPLAINMVAVKVRWTNPCSAAAQVCLLLNPARDKTNPHSGRQNKKWILLPLPGNWVEVTGDTFSDNRIWP</sequence>
<organism evidence="1 2">
    <name type="scientific">Daphnia magna</name>
    <dbReference type="NCBI Taxonomy" id="35525"/>
    <lineage>
        <taxon>Eukaryota</taxon>
        <taxon>Metazoa</taxon>
        <taxon>Ecdysozoa</taxon>
        <taxon>Arthropoda</taxon>
        <taxon>Crustacea</taxon>
        <taxon>Branchiopoda</taxon>
        <taxon>Diplostraca</taxon>
        <taxon>Cladocera</taxon>
        <taxon>Anomopoda</taxon>
        <taxon>Daphniidae</taxon>
        <taxon>Daphnia</taxon>
    </lineage>
</organism>